<organism evidence="3 4">
    <name type="scientific">Candidatus Portnoybacteria bacterium CG09_land_8_20_14_0_10_44_13</name>
    <dbReference type="NCBI Taxonomy" id="1974811"/>
    <lineage>
        <taxon>Bacteria</taxon>
        <taxon>Candidatus Portnoyibacteriota</taxon>
    </lineage>
</organism>
<keyword evidence="2" id="KW-1133">Transmembrane helix</keyword>
<name>A0A2H0WWW0_9BACT</name>
<accession>A0A2H0WWW0</accession>
<sequence length="223" mass="23980">MDMPIENKGRKIAIMAGGFVLVFILGALASGLWIQKKVTKVENECAEAQKVAEKKASAIPEAPNVPVPNEVFSIGGTVTEIQDGALTVKSFFFGQEKSYKVKIGDNTKIQKREMKKEIPKPEEGKSFEPFTTTDAKLEDIRQNDSVTVESDENIKDKTEFEAKTVYIEISNLPTPPTPSAPPATSDMNSIPTPPPVPAAPLKADNLPAPTDLPAPPAAPSAPK</sequence>
<evidence type="ECO:0000313" key="3">
    <source>
        <dbReference type="EMBL" id="PIS17160.1"/>
    </source>
</evidence>
<dbReference type="AlphaFoldDB" id="A0A2H0WWW0"/>
<feature type="compositionally biased region" description="Low complexity" evidence="1">
    <location>
        <begin position="199"/>
        <end position="209"/>
    </location>
</feature>
<keyword evidence="2" id="KW-0472">Membrane</keyword>
<evidence type="ECO:0000256" key="1">
    <source>
        <dbReference type="SAM" id="MobiDB-lite"/>
    </source>
</evidence>
<protein>
    <recommendedName>
        <fullName evidence="5">DUF5666 domain-containing protein</fullName>
    </recommendedName>
</protein>
<evidence type="ECO:0000256" key="2">
    <source>
        <dbReference type="SAM" id="Phobius"/>
    </source>
</evidence>
<proteinExistence type="predicted"/>
<dbReference type="EMBL" id="PEZF01000001">
    <property type="protein sequence ID" value="PIS17160.1"/>
    <property type="molecule type" value="Genomic_DNA"/>
</dbReference>
<feature type="transmembrane region" description="Helical" evidence="2">
    <location>
        <begin position="12"/>
        <end position="34"/>
    </location>
</feature>
<comment type="caution">
    <text evidence="3">The sequence shown here is derived from an EMBL/GenBank/DDBJ whole genome shotgun (WGS) entry which is preliminary data.</text>
</comment>
<dbReference type="Proteomes" id="UP000229080">
    <property type="component" value="Unassembled WGS sequence"/>
</dbReference>
<gene>
    <name evidence="3" type="ORF">COT61_00010</name>
</gene>
<reference evidence="4" key="1">
    <citation type="submission" date="2017-09" db="EMBL/GenBank/DDBJ databases">
        <title>Depth-based differentiation of microbial function through sediment-hosted aquifers and enrichment of novel symbionts in the deep terrestrial subsurface.</title>
        <authorList>
            <person name="Probst A.J."/>
            <person name="Ladd B."/>
            <person name="Jarett J.K."/>
            <person name="Geller-Mcgrath D.E."/>
            <person name="Sieber C.M.K."/>
            <person name="Emerson J.B."/>
            <person name="Anantharaman K."/>
            <person name="Thomas B.C."/>
            <person name="Malmstrom R."/>
            <person name="Stieglmeier M."/>
            <person name="Klingl A."/>
            <person name="Woyke T."/>
            <person name="Ryan C.M."/>
            <person name="Banfield J.F."/>
        </authorList>
    </citation>
    <scope>NUCLEOTIDE SEQUENCE [LARGE SCALE GENOMIC DNA]</scope>
</reference>
<feature type="compositionally biased region" description="Pro residues" evidence="1">
    <location>
        <begin position="210"/>
        <end position="223"/>
    </location>
</feature>
<feature type="region of interest" description="Disordered" evidence="1">
    <location>
        <begin position="169"/>
        <end position="223"/>
    </location>
</feature>
<evidence type="ECO:0000313" key="4">
    <source>
        <dbReference type="Proteomes" id="UP000229080"/>
    </source>
</evidence>
<evidence type="ECO:0008006" key="5">
    <source>
        <dbReference type="Google" id="ProtNLM"/>
    </source>
</evidence>
<keyword evidence="2" id="KW-0812">Transmembrane</keyword>